<proteinExistence type="predicted"/>
<dbReference type="OrthoDB" id="72151at2"/>
<dbReference type="AlphaFoldDB" id="E8U4U5"/>
<dbReference type="KEGG" id="dmr:Deima_0424"/>
<keyword evidence="2" id="KW-1185">Reference proteome</keyword>
<dbReference type="HOGENOM" id="CLU_175392_0_0_0"/>
<name>E8U4U5_DEIML</name>
<accession>E8U4U5</accession>
<evidence type="ECO:0000313" key="2">
    <source>
        <dbReference type="Proteomes" id="UP000008635"/>
    </source>
</evidence>
<protein>
    <submittedName>
        <fullName evidence="1">Uncharacterized protein</fullName>
    </submittedName>
</protein>
<dbReference type="EMBL" id="CP002454">
    <property type="protein sequence ID" value="ADV66084.1"/>
    <property type="molecule type" value="Genomic_DNA"/>
</dbReference>
<reference evidence="1 2" key="1">
    <citation type="journal article" date="2011" name="Stand. Genomic Sci.">
        <title>Complete genome sequence of Deinococcus maricopensis type strain (LB-34).</title>
        <authorList>
            <person name="Pukall R."/>
            <person name="Zeytun A."/>
            <person name="Lucas S."/>
            <person name="Lapidus A."/>
            <person name="Hammon N."/>
            <person name="Deshpande S."/>
            <person name="Nolan M."/>
            <person name="Cheng J.F."/>
            <person name="Pitluck S."/>
            <person name="Liolios K."/>
            <person name="Pagani I."/>
            <person name="Mikhailova N."/>
            <person name="Ivanova N."/>
            <person name="Mavromatis K."/>
            <person name="Pati A."/>
            <person name="Tapia R."/>
            <person name="Han C."/>
            <person name="Goodwin L."/>
            <person name="Chen A."/>
            <person name="Palaniappan K."/>
            <person name="Land M."/>
            <person name="Hauser L."/>
            <person name="Chang Y.J."/>
            <person name="Jeffries C.D."/>
            <person name="Brambilla E.M."/>
            <person name="Rohde M."/>
            <person name="Goker M."/>
            <person name="Detter J.C."/>
            <person name="Woyke T."/>
            <person name="Bristow J."/>
            <person name="Eisen J.A."/>
            <person name="Markowitz V."/>
            <person name="Hugenholtz P."/>
            <person name="Kyrpides N.C."/>
            <person name="Klenk H.P."/>
        </authorList>
    </citation>
    <scope>NUCLEOTIDE SEQUENCE [LARGE SCALE GENOMIC DNA]</scope>
    <source>
        <strain evidence="2">DSM 21211 / LMG 22137 / NRRL B-23946 / LB-34</strain>
    </source>
</reference>
<organism evidence="1 2">
    <name type="scientific">Deinococcus maricopensis (strain DSM 21211 / LMG 22137 / NRRL B-23946 / LB-34)</name>
    <dbReference type="NCBI Taxonomy" id="709986"/>
    <lineage>
        <taxon>Bacteria</taxon>
        <taxon>Thermotogati</taxon>
        <taxon>Deinococcota</taxon>
        <taxon>Deinococci</taxon>
        <taxon>Deinococcales</taxon>
        <taxon>Deinococcaceae</taxon>
        <taxon>Deinococcus</taxon>
    </lineage>
</organism>
<gene>
    <name evidence="1" type="ordered locus">Deima_0424</name>
</gene>
<reference evidence="2" key="2">
    <citation type="submission" date="2011-01" db="EMBL/GenBank/DDBJ databases">
        <title>The complete genome of Deinococcus maricopensis DSM 21211.</title>
        <authorList>
            <consortium name="US DOE Joint Genome Institute (JGI-PGF)"/>
            <person name="Lucas S."/>
            <person name="Copeland A."/>
            <person name="Lapidus A."/>
            <person name="Goodwin L."/>
            <person name="Pitluck S."/>
            <person name="Kyrpides N."/>
            <person name="Mavromatis K."/>
            <person name="Pagani I."/>
            <person name="Ivanova N."/>
            <person name="Ovchinnikova G."/>
            <person name="Zeytun A."/>
            <person name="Detter J.C."/>
            <person name="Han C."/>
            <person name="Land M."/>
            <person name="Hauser L."/>
            <person name="Markowitz V."/>
            <person name="Cheng J.-F."/>
            <person name="Hugenholtz P."/>
            <person name="Woyke T."/>
            <person name="Wu D."/>
            <person name="Pukall R."/>
            <person name="Gehrich-Schroeter G."/>
            <person name="Brambilla E."/>
            <person name="Klenk H.-P."/>
            <person name="Eisen J.A."/>
        </authorList>
    </citation>
    <scope>NUCLEOTIDE SEQUENCE [LARGE SCALE GENOMIC DNA]</scope>
    <source>
        <strain evidence="2">DSM 21211 / LMG 22137 / NRRL B-23946 / LB-34</strain>
    </source>
</reference>
<evidence type="ECO:0000313" key="1">
    <source>
        <dbReference type="EMBL" id="ADV66084.1"/>
    </source>
</evidence>
<sequence length="84" mass="8949">MTNPQAFTAHFGDTAVPGEIQALEGRGGYMRVHLRAGSVPTAEGTPCELEMHDGARFRMVITEDLGDAGPGARNVRLKLVGRGE</sequence>
<dbReference type="Proteomes" id="UP000008635">
    <property type="component" value="Chromosome"/>
</dbReference>
<dbReference type="STRING" id="709986.Deima_0424"/>
<dbReference type="RefSeq" id="WP_013555589.1">
    <property type="nucleotide sequence ID" value="NC_014958.1"/>
</dbReference>